<dbReference type="EMBL" id="JBHSDC010000008">
    <property type="protein sequence ID" value="MFC4231517.1"/>
    <property type="molecule type" value="Genomic_DNA"/>
</dbReference>
<proteinExistence type="predicted"/>
<dbReference type="Proteomes" id="UP001595906">
    <property type="component" value="Unassembled WGS sequence"/>
</dbReference>
<dbReference type="RefSeq" id="WP_379013020.1">
    <property type="nucleotide sequence ID" value="NZ_JBHSDC010000008.1"/>
</dbReference>
<evidence type="ECO:0000313" key="3">
    <source>
        <dbReference type="Proteomes" id="UP001595906"/>
    </source>
</evidence>
<reference evidence="3" key="1">
    <citation type="journal article" date="2019" name="Int. J. Syst. Evol. Microbiol.">
        <title>The Global Catalogue of Microorganisms (GCM) 10K type strain sequencing project: providing services to taxonomists for standard genome sequencing and annotation.</title>
        <authorList>
            <consortium name="The Broad Institute Genomics Platform"/>
            <consortium name="The Broad Institute Genome Sequencing Center for Infectious Disease"/>
            <person name="Wu L."/>
            <person name="Ma J."/>
        </authorList>
    </citation>
    <scope>NUCLEOTIDE SEQUENCE [LARGE SCALE GENOMIC DNA]</scope>
    <source>
        <strain evidence="3">CECT 8010</strain>
    </source>
</reference>
<keyword evidence="3" id="KW-1185">Reference proteome</keyword>
<sequence length="492" mass="54562">MCYCIVTRGNCQDILTNTTKDSSLNLTPKQIESYTTSIDKKAASISKQVEKANTKALKDLQQQEEKLQKKLAKVDSNLAKQLFEPAKQQFANLNNKIAKQKSTTDKLQNLAGGNKEYLPLLDTFNTSLKFLDGKLGDIGSLKNQTTKALASVKGLEDELKNAADIKAYIKQRKEAIQAIFTQNGMVKDLQGLNKQAYYYGQQINEYKQLLKDPKKLEERAIVELTKSSLFKDFMQRNSQLASLFSVPANYGTPQALAGLQTRASVNQLLQARLGNITSIGSSNTASGAGGNPQQYLQQQVQTAQSELNKLKDQINKAGGSSSDLEMPDFKPNTQKTKRFLDRLEYGLDVQTAKQNSLFPVTSDIGLTVGYKLNDKSTIGVGVSYKMGWGSGFNNIKLTSEGIGLRSFVDMKLKGSLLISGGYEQNYMQRFGSIGELYNLPQTAWRQSALLGLTKKIIITKKKSTKIQVLYDFLNQQNHVPSPPILFRVGWGM</sequence>
<gene>
    <name evidence="2" type="ORF">ACFOW1_06435</name>
</gene>
<protein>
    <submittedName>
        <fullName evidence="2">Uncharacterized protein</fullName>
    </submittedName>
</protein>
<keyword evidence="1" id="KW-0175">Coiled coil</keyword>
<evidence type="ECO:0000313" key="2">
    <source>
        <dbReference type="EMBL" id="MFC4231517.1"/>
    </source>
</evidence>
<organism evidence="2 3">
    <name type="scientific">Parasediminibacterium paludis</name>
    <dbReference type="NCBI Taxonomy" id="908966"/>
    <lineage>
        <taxon>Bacteria</taxon>
        <taxon>Pseudomonadati</taxon>
        <taxon>Bacteroidota</taxon>
        <taxon>Chitinophagia</taxon>
        <taxon>Chitinophagales</taxon>
        <taxon>Chitinophagaceae</taxon>
        <taxon>Parasediminibacterium</taxon>
    </lineage>
</organism>
<comment type="caution">
    <text evidence="2">The sequence shown here is derived from an EMBL/GenBank/DDBJ whole genome shotgun (WGS) entry which is preliminary data.</text>
</comment>
<evidence type="ECO:0000256" key="1">
    <source>
        <dbReference type="SAM" id="Coils"/>
    </source>
</evidence>
<name>A0ABV8PX44_9BACT</name>
<feature type="coiled-coil region" evidence="1">
    <location>
        <begin position="46"/>
        <end position="110"/>
    </location>
</feature>
<feature type="coiled-coil region" evidence="1">
    <location>
        <begin position="293"/>
        <end position="320"/>
    </location>
</feature>
<accession>A0ABV8PX44</accession>